<evidence type="ECO:0000313" key="2">
    <source>
        <dbReference type="Proteomes" id="UP000009080"/>
    </source>
</evidence>
<dbReference type="EMBL" id="CP001614">
    <property type="protein sequence ID" value="ACR13910.1"/>
    <property type="molecule type" value="Genomic_DNA"/>
</dbReference>
<proteinExistence type="predicted"/>
<dbReference type="AlphaFoldDB" id="C5BJ57"/>
<evidence type="ECO:0000313" key="1">
    <source>
        <dbReference type="EMBL" id="ACR13910.1"/>
    </source>
</evidence>
<dbReference type="Proteomes" id="UP000009080">
    <property type="component" value="Chromosome"/>
</dbReference>
<reference evidence="1 2" key="1">
    <citation type="journal article" date="2009" name="PLoS ONE">
        <title>The complete genome of Teredinibacter turnerae T7901: an intracellular endosymbiont of marine wood-boring bivalves (shipworms).</title>
        <authorList>
            <person name="Yang J.C."/>
            <person name="Madupu R."/>
            <person name="Durkin A.S."/>
            <person name="Ekborg N.A."/>
            <person name="Pedamallu C.S."/>
            <person name="Hostetler J.B."/>
            <person name="Radune D."/>
            <person name="Toms B.S."/>
            <person name="Henrissat B."/>
            <person name="Coutinho P.M."/>
            <person name="Schwarz S."/>
            <person name="Field L."/>
            <person name="Trindade-Silva A.E."/>
            <person name="Soares C.A.G."/>
            <person name="Elshahawi S."/>
            <person name="Hanora A."/>
            <person name="Schmidt E.W."/>
            <person name="Haygood M.G."/>
            <person name="Posfai J."/>
            <person name="Benner J."/>
            <person name="Madinger C."/>
            <person name="Nove J."/>
            <person name="Anton B."/>
            <person name="Chaudhary K."/>
            <person name="Foster J."/>
            <person name="Holman A."/>
            <person name="Kumar S."/>
            <person name="Lessard P.A."/>
            <person name="Luyten Y.A."/>
            <person name="Slatko B."/>
            <person name="Wood N."/>
            <person name="Wu B."/>
            <person name="Teplitski M."/>
            <person name="Mougous J.D."/>
            <person name="Ward N."/>
            <person name="Eisen J.A."/>
            <person name="Badger J.H."/>
            <person name="Distel D.L."/>
        </authorList>
    </citation>
    <scope>NUCLEOTIDE SEQUENCE [LARGE SCALE GENOMIC DNA]</scope>
    <source>
        <strain evidence="2">ATCC 39867 / T7901</strain>
    </source>
</reference>
<keyword evidence="2" id="KW-1185">Reference proteome</keyword>
<protein>
    <submittedName>
        <fullName evidence="1">Uncharacterized protein</fullName>
    </submittedName>
</protein>
<name>C5BJ57_TERTT</name>
<dbReference type="KEGG" id="ttu:TERTU_4465"/>
<gene>
    <name evidence="1" type="ordered locus">TERTU_4465</name>
</gene>
<dbReference type="STRING" id="377629.TERTU_4465"/>
<sequence length="147" mass="16758">MLHGVNLFRDCMTPIIYIFEASSIPEEFNDDESVILLDRGFEGRDDDSPISIDEVSFLTTIAVLSRTPEVVLDSFEKYWKEKCDGDIHFHVLTSDMNQIQESRANELNGLTEDGWSIKANFIAICTESDEARNDAINIIRESELKVH</sequence>
<organism evidence="1 2">
    <name type="scientific">Teredinibacter turnerae (strain ATCC 39867 / T7901)</name>
    <dbReference type="NCBI Taxonomy" id="377629"/>
    <lineage>
        <taxon>Bacteria</taxon>
        <taxon>Pseudomonadati</taxon>
        <taxon>Pseudomonadota</taxon>
        <taxon>Gammaproteobacteria</taxon>
        <taxon>Cellvibrionales</taxon>
        <taxon>Cellvibrionaceae</taxon>
        <taxon>Teredinibacter</taxon>
    </lineage>
</organism>
<accession>C5BJ57</accession>
<dbReference type="HOGENOM" id="CLU_1767164_0_0_6"/>